<dbReference type="Proteomes" id="UP000267821">
    <property type="component" value="Unassembled WGS sequence"/>
</dbReference>
<accession>A0A3N4LN78</accession>
<evidence type="ECO:0000256" key="1">
    <source>
        <dbReference type="SAM" id="MobiDB-lite"/>
    </source>
</evidence>
<keyword evidence="3" id="KW-1185">Reference proteome</keyword>
<gene>
    <name evidence="2" type="ORF">L211DRAFT_850001</name>
</gene>
<protein>
    <submittedName>
        <fullName evidence="2">Uncharacterized protein</fullName>
    </submittedName>
</protein>
<feature type="compositionally biased region" description="Polar residues" evidence="1">
    <location>
        <begin position="22"/>
        <end position="31"/>
    </location>
</feature>
<name>A0A3N4LN78_9PEZI</name>
<evidence type="ECO:0000313" key="2">
    <source>
        <dbReference type="EMBL" id="RPB22969.1"/>
    </source>
</evidence>
<proteinExistence type="predicted"/>
<dbReference type="AlphaFoldDB" id="A0A3N4LN78"/>
<dbReference type="EMBL" id="ML121548">
    <property type="protein sequence ID" value="RPB22969.1"/>
    <property type="molecule type" value="Genomic_DNA"/>
</dbReference>
<reference evidence="2 3" key="1">
    <citation type="journal article" date="2018" name="Nat. Ecol. Evol.">
        <title>Pezizomycetes genomes reveal the molecular basis of ectomycorrhizal truffle lifestyle.</title>
        <authorList>
            <person name="Murat C."/>
            <person name="Payen T."/>
            <person name="Noel B."/>
            <person name="Kuo A."/>
            <person name="Morin E."/>
            <person name="Chen J."/>
            <person name="Kohler A."/>
            <person name="Krizsan K."/>
            <person name="Balestrini R."/>
            <person name="Da Silva C."/>
            <person name="Montanini B."/>
            <person name="Hainaut M."/>
            <person name="Levati E."/>
            <person name="Barry K.W."/>
            <person name="Belfiori B."/>
            <person name="Cichocki N."/>
            <person name="Clum A."/>
            <person name="Dockter R.B."/>
            <person name="Fauchery L."/>
            <person name="Guy J."/>
            <person name="Iotti M."/>
            <person name="Le Tacon F."/>
            <person name="Lindquist E.A."/>
            <person name="Lipzen A."/>
            <person name="Malagnac F."/>
            <person name="Mello A."/>
            <person name="Molinier V."/>
            <person name="Miyauchi S."/>
            <person name="Poulain J."/>
            <person name="Riccioni C."/>
            <person name="Rubini A."/>
            <person name="Sitrit Y."/>
            <person name="Splivallo R."/>
            <person name="Traeger S."/>
            <person name="Wang M."/>
            <person name="Zifcakova L."/>
            <person name="Wipf D."/>
            <person name="Zambonelli A."/>
            <person name="Paolocci F."/>
            <person name="Nowrousian M."/>
            <person name="Ottonello S."/>
            <person name="Baldrian P."/>
            <person name="Spatafora J.W."/>
            <person name="Henrissat B."/>
            <person name="Nagy L.G."/>
            <person name="Aury J.M."/>
            <person name="Wincker P."/>
            <person name="Grigoriev I.V."/>
            <person name="Bonfante P."/>
            <person name="Martin F.M."/>
        </authorList>
    </citation>
    <scope>NUCLEOTIDE SEQUENCE [LARGE SCALE GENOMIC DNA]</scope>
    <source>
        <strain evidence="2 3">ATCC MYA-4762</strain>
    </source>
</reference>
<sequence>MLNINHVNESSASIPRRREMADQTNEPQDSTSALIHVNTRMIAQLSAIEARLQTLESGAGTPSSRRTLARTQEHLPAHLLSHPNDLSLTVLAQIDLIQTVLAQIAQQTKLAQINPMQIGLNPERESP</sequence>
<organism evidence="2 3">
    <name type="scientific">Terfezia boudieri ATCC MYA-4762</name>
    <dbReference type="NCBI Taxonomy" id="1051890"/>
    <lineage>
        <taxon>Eukaryota</taxon>
        <taxon>Fungi</taxon>
        <taxon>Dikarya</taxon>
        <taxon>Ascomycota</taxon>
        <taxon>Pezizomycotina</taxon>
        <taxon>Pezizomycetes</taxon>
        <taxon>Pezizales</taxon>
        <taxon>Pezizaceae</taxon>
        <taxon>Terfezia</taxon>
    </lineage>
</organism>
<evidence type="ECO:0000313" key="3">
    <source>
        <dbReference type="Proteomes" id="UP000267821"/>
    </source>
</evidence>
<feature type="region of interest" description="Disordered" evidence="1">
    <location>
        <begin position="1"/>
        <end position="31"/>
    </location>
</feature>
<dbReference type="OrthoDB" id="5507190at2759"/>
<dbReference type="InParanoid" id="A0A3N4LN78"/>
<feature type="compositionally biased region" description="Polar residues" evidence="1">
    <location>
        <begin position="1"/>
        <end position="13"/>
    </location>
</feature>